<feature type="chain" id="PRO_5042129799" description="Secreted protein" evidence="1">
    <location>
        <begin position="29"/>
        <end position="75"/>
    </location>
</feature>
<keyword evidence="1" id="KW-0732">Signal</keyword>
<evidence type="ECO:0008006" key="4">
    <source>
        <dbReference type="Google" id="ProtNLM"/>
    </source>
</evidence>
<comment type="caution">
    <text evidence="2">The sequence shown here is derived from an EMBL/GenBank/DDBJ whole genome shotgun (WGS) entry which is preliminary data.</text>
</comment>
<dbReference type="EMBL" id="JABBWK010000019">
    <property type="protein sequence ID" value="KAG1902038.1"/>
    <property type="molecule type" value="Genomic_DNA"/>
</dbReference>
<proteinExistence type="predicted"/>
<dbReference type="GeneID" id="64655732"/>
<accession>A0AAD4HMG7</accession>
<evidence type="ECO:0000313" key="3">
    <source>
        <dbReference type="Proteomes" id="UP001195769"/>
    </source>
</evidence>
<dbReference type="RefSeq" id="XP_041227613.1">
    <property type="nucleotide sequence ID" value="XM_041361434.1"/>
</dbReference>
<evidence type="ECO:0000256" key="1">
    <source>
        <dbReference type="SAM" id="SignalP"/>
    </source>
</evidence>
<name>A0AAD4HMG7_9AGAM</name>
<sequence>MGPASFVSDARMQTLFLLIHFFLCVSSASHLKTVSCPCNHSEIGYARTHSHLLSYHYSISPPPTVYSVHLIRDSL</sequence>
<reference evidence="2" key="1">
    <citation type="journal article" date="2020" name="New Phytol.">
        <title>Comparative genomics reveals dynamic genome evolution in host specialist ectomycorrhizal fungi.</title>
        <authorList>
            <person name="Lofgren L.A."/>
            <person name="Nguyen N.H."/>
            <person name="Vilgalys R."/>
            <person name="Ruytinx J."/>
            <person name="Liao H.L."/>
            <person name="Branco S."/>
            <person name="Kuo A."/>
            <person name="LaButti K."/>
            <person name="Lipzen A."/>
            <person name="Andreopoulos W."/>
            <person name="Pangilinan J."/>
            <person name="Riley R."/>
            <person name="Hundley H."/>
            <person name="Na H."/>
            <person name="Barry K."/>
            <person name="Grigoriev I.V."/>
            <person name="Stajich J.E."/>
            <person name="Kennedy P.G."/>
        </authorList>
    </citation>
    <scope>NUCLEOTIDE SEQUENCE</scope>
    <source>
        <strain evidence="2">FC203</strain>
    </source>
</reference>
<gene>
    <name evidence="2" type="ORF">F5891DRAFT_1027143</name>
</gene>
<evidence type="ECO:0000313" key="2">
    <source>
        <dbReference type="EMBL" id="KAG1902038.1"/>
    </source>
</evidence>
<dbReference type="AlphaFoldDB" id="A0AAD4HMG7"/>
<dbReference type="Proteomes" id="UP001195769">
    <property type="component" value="Unassembled WGS sequence"/>
</dbReference>
<protein>
    <recommendedName>
        <fullName evidence="4">Secreted protein</fullName>
    </recommendedName>
</protein>
<feature type="signal peptide" evidence="1">
    <location>
        <begin position="1"/>
        <end position="28"/>
    </location>
</feature>
<keyword evidence="3" id="KW-1185">Reference proteome</keyword>
<organism evidence="2 3">
    <name type="scientific">Suillus fuscotomentosus</name>
    <dbReference type="NCBI Taxonomy" id="1912939"/>
    <lineage>
        <taxon>Eukaryota</taxon>
        <taxon>Fungi</taxon>
        <taxon>Dikarya</taxon>
        <taxon>Basidiomycota</taxon>
        <taxon>Agaricomycotina</taxon>
        <taxon>Agaricomycetes</taxon>
        <taxon>Agaricomycetidae</taxon>
        <taxon>Boletales</taxon>
        <taxon>Suillineae</taxon>
        <taxon>Suillaceae</taxon>
        <taxon>Suillus</taxon>
    </lineage>
</organism>